<sequence length="235" mass="24228">MVASSSPSPLYPSDPSELREVEQLEELFSRKLGVWARVVAYHHLFSMDPAHAVDTLAAKQGPPASGPDPRAGSSRGSGGLPGWQVGFVRACLPLLRGAISKGYRVNAENAATCLKRIREVFDQVGERLSRNGSRGYLVGGRFSAADLTFAALAAPLLLPPAYGAYLPPLEACGPDHPGTELRRTPAGQHAMRMYELHREPPAGGPAAAAAVAAGSGAAAAGNGAAVGDGGAASRL</sequence>
<dbReference type="SUPFAM" id="SSF47616">
    <property type="entry name" value="GST C-terminal domain-like"/>
    <property type="match status" value="1"/>
</dbReference>
<keyword evidence="4" id="KW-1185">Reference proteome</keyword>
<dbReference type="Proteomes" id="UP000075714">
    <property type="component" value="Unassembled WGS sequence"/>
</dbReference>
<evidence type="ECO:0000256" key="1">
    <source>
        <dbReference type="SAM" id="MobiDB-lite"/>
    </source>
</evidence>
<protein>
    <recommendedName>
        <fullName evidence="2">Glutathione S-transferase C-terminal domain-containing protein</fullName>
    </recommendedName>
</protein>
<dbReference type="AlphaFoldDB" id="A0A150GNX3"/>
<dbReference type="InterPro" id="IPR004046">
    <property type="entry name" value="GST_C"/>
</dbReference>
<dbReference type="OrthoDB" id="9988732at2759"/>
<name>A0A150GNX3_GONPE</name>
<evidence type="ECO:0000259" key="2">
    <source>
        <dbReference type="Pfam" id="PF00043"/>
    </source>
</evidence>
<feature type="region of interest" description="Disordered" evidence="1">
    <location>
        <begin position="57"/>
        <end position="78"/>
    </location>
</feature>
<organism evidence="3 4">
    <name type="scientific">Gonium pectorale</name>
    <name type="common">Green alga</name>
    <dbReference type="NCBI Taxonomy" id="33097"/>
    <lineage>
        <taxon>Eukaryota</taxon>
        <taxon>Viridiplantae</taxon>
        <taxon>Chlorophyta</taxon>
        <taxon>core chlorophytes</taxon>
        <taxon>Chlorophyceae</taxon>
        <taxon>CS clade</taxon>
        <taxon>Chlamydomonadales</taxon>
        <taxon>Volvocaceae</taxon>
        <taxon>Gonium</taxon>
    </lineage>
</organism>
<dbReference type="Pfam" id="PF00043">
    <property type="entry name" value="GST_C"/>
    <property type="match status" value="1"/>
</dbReference>
<dbReference type="InterPro" id="IPR036282">
    <property type="entry name" value="Glutathione-S-Trfase_C_sf"/>
</dbReference>
<evidence type="ECO:0000313" key="3">
    <source>
        <dbReference type="EMBL" id="KXZ51485.1"/>
    </source>
</evidence>
<proteinExistence type="predicted"/>
<accession>A0A150GNX3</accession>
<dbReference type="EMBL" id="LSYV01000013">
    <property type="protein sequence ID" value="KXZ51485.1"/>
    <property type="molecule type" value="Genomic_DNA"/>
</dbReference>
<feature type="domain" description="Glutathione S-transferase C-terminal" evidence="2">
    <location>
        <begin position="107"/>
        <end position="153"/>
    </location>
</feature>
<gene>
    <name evidence="3" type="ORF">GPECTOR_12g448</name>
</gene>
<reference evidence="4" key="1">
    <citation type="journal article" date="2016" name="Nat. Commun.">
        <title>The Gonium pectorale genome demonstrates co-option of cell cycle regulation during the evolution of multicellularity.</title>
        <authorList>
            <person name="Hanschen E.R."/>
            <person name="Marriage T.N."/>
            <person name="Ferris P.J."/>
            <person name="Hamaji T."/>
            <person name="Toyoda A."/>
            <person name="Fujiyama A."/>
            <person name="Neme R."/>
            <person name="Noguchi H."/>
            <person name="Minakuchi Y."/>
            <person name="Suzuki M."/>
            <person name="Kawai-Toyooka H."/>
            <person name="Smith D.R."/>
            <person name="Sparks H."/>
            <person name="Anderson J."/>
            <person name="Bakaric R."/>
            <person name="Luria V."/>
            <person name="Karger A."/>
            <person name="Kirschner M.W."/>
            <person name="Durand P.M."/>
            <person name="Michod R.E."/>
            <person name="Nozaki H."/>
            <person name="Olson B.J."/>
        </authorList>
    </citation>
    <scope>NUCLEOTIDE SEQUENCE [LARGE SCALE GENOMIC DNA]</scope>
    <source>
        <strain evidence="4">NIES-2863</strain>
    </source>
</reference>
<evidence type="ECO:0000313" key="4">
    <source>
        <dbReference type="Proteomes" id="UP000075714"/>
    </source>
</evidence>
<comment type="caution">
    <text evidence="3">The sequence shown here is derived from an EMBL/GenBank/DDBJ whole genome shotgun (WGS) entry which is preliminary data.</text>
</comment>